<organism evidence="3 4">
    <name type="scientific">Nelumbo nucifera</name>
    <name type="common">Sacred lotus</name>
    <dbReference type="NCBI Taxonomy" id="4432"/>
    <lineage>
        <taxon>Eukaryota</taxon>
        <taxon>Viridiplantae</taxon>
        <taxon>Streptophyta</taxon>
        <taxon>Embryophyta</taxon>
        <taxon>Tracheophyta</taxon>
        <taxon>Spermatophyta</taxon>
        <taxon>Magnoliopsida</taxon>
        <taxon>Proteales</taxon>
        <taxon>Nelumbonaceae</taxon>
        <taxon>Nelumbo</taxon>
    </lineage>
</organism>
<accession>A0A822Y8W0</accession>
<dbReference type="AlphaFoldDB" id="A0A822Y8W0"/>
<keyword evidence="1" id="KW-0472">Membrane</keyword>
<evidence type="ECO:0000313" key="4">
    <source>
        <dbReference type="Proteomes" id="UP000607653"/>
    </source>
</evidence>
<feature type="signal peptide" evidence="2">
    <location>
        <begin position="1"/>
        <end position="25"/>
    </location>
</feature>
<feature type="transmembrane region" description="Helical" evidence="1">
    <location>
        <begin position="71"/>
        <end position="92"/>
    </location>
</feature>
<keyword evidence="1" id="KW-1133">Transmembrane helix</keyword>
<dbReference type="EMBL" id="DUZY01000002">
    <property type="protein sequence ID" value="DAD28503.1"/>
    <property type="molecule type" value="Genomic_DNA"/>
</dbReference>
<name>A0A822Y8W0_NELNU</name>
<comment type="caution">
    <text evidence="3">The sequence shown here is derived from an EMBL/GenBank/DDBJ whole genome shotgun (WGS) entry which is preliminary data.</text>
</comment>
<sequence length="109" mass="11896">MNYRKNPEPKTAFLLLLCWVSAAYTAQHGRFYVQRTRLVESGVHDTGFVGCAPTLGLVFLEEGGGGGGGGVLSLLIVVVSVSAALIGDWWFLCSIRCMIGYGGRWRSYY</sequence>
<proteinExistence type="predicted"/>
<reference evidence="3 4" key="1">
    <citation type="journal article" date="2020" name="Mol. Biol. Evol.">
        <title>Distinct Expression and Methylation Patterns for Genes with Different Fates following a Single Whole-Genome Duplication in Flowering Plants.</title>
        <authorList>
            <person name="Shi T."/>
            <person name="Rahmani R.S."/>
            <person name="Gugger P.F."/>
            <person name="Wang M."/>
            <person name="Li H."/>
            <person name="Zhang Y."/>
            <person name="Li Z."/>
            <person name="Wang Q."/>
            <person name="Van de Peer Y."/>
            <person name="Marchal K."/>
            <person name="Chen J."/>
        </authorList>
    </citation>
    <scope>NUCLEOTIDE SEQUENCE [LARGE SCALE GENOMIC DNA]</scope>
    <source>
        <tissue evidence="3">Leaf</tissue>
    </source>
</reference>
<protein>
    <submittedName>
        <fullName evidence="3">Uncharacterized protein</fullName>
    </submittedName>
</protein>
<keyword evidence="1" id="KW-0812">Transmembrane</keyword>
<keyword evidence="4" id="KW-1185">Reference proteome</keyword>
<evidence type="ECO:0000313" key="3">
    <source>
        <dbReference type="EMBL" id="DAD28503.1"/>
    </source>
</evidence>
<keyword evidence="2" id="KW-0732">Signal</keyword>
<gene>
    <name evidence="3" type="ORF">HUJ06_029971</name>
</gene>
<feature type="chain" id="PRO_5032944845" evidence="2">
    <location>
        <begin position="26"/>
        <end position="109"/>
    </location>
</feature>
<evidence type="ECO:0000256" key="1">
    <source>
        <dbReference type="SAM" id="Phobius"/>
    </source>
</evidence>
<dbReference type="Proteomes" id="UP000607653">
    <property type="component" value="Unassembled WGS sequence"/>
</dbReference>
<evidence type="ECO:0000256" key="2">
    <source>
        <dbReference type="SAM" id="SignalP"/>
    </source>
</evidence>